<proteinExistence type="predicted"/>
<dbReference type="GeneID" id="92761110"/>
<dbReference type="Proteomes" id="UP000596145">
    <property type="component" value="Chromosome"/>
</dbReference>
<dbReference type="InterPro" id="IPR027417">
    <property type="entry name" value="P-loop_NTPase"/>
</dbReference>
<accession>A0A7T4JVP7</accession>
<evidence type="ECO:0000256" key="2">
    <source>
        <dbReference type="ARBA" id="ARBA00022741"/>
    </source>
</evidence>
<evidence type="ECO:0000259" key="4">
    <source>
        <dbReference type="PROSITE" id="PS50893"/>
    </source>
</evidence>
<protein>
    <submittedName>
        <fullName evidence="5">ATP-binding cassette domain-containing protein</fullName>
    </submittedName>
</protein>
<dbReference type="CDD" id="cd03235">
    <property type="entry name" value="ABC_Metallic_Cations"/>
    <property type="match status" value="1"/>
</dbReference>
<feature type="domain" description="ABC transporter" evidence="4">
    <location>
        <begin position="2"/>
        <end position="211"/>
    </location>
</feature>
<evidence type="ECO:0000313" key="6">
    <source>
        <dbReference type="Proteomes" id="UP000596145"/>
    </source>
</evidence>
<dbReference type="EMBL" id="CP066007">
    <property type="protein sequence ID" value="QQB47085.1"/>
    <property type="molecule type" value="Genomic_DNA"/>
</dbReference>
<keyword evidence="1" id="KW-0813">Transport</keyword>
<dbReference type="Gene3D" id="3.40.50.300">
    <property type="entry name" value="P-loop containing nucleotide triphosphate hydrolases"/>
    <property type="match status" value="1"/>
</dbReference>
<dbReference type="InterPro" id="IPR003439">
    <property type="entry name" value="ABC_transporter-like_ATP-bd"/>
</dbReference>
<dbReference type="SMART" id="SM00382">
    <property type="entry name" value="AAA"/>
    <property type="match status" value="1"/>
</dbReference>
<dbReference type="SUPFAM" id="SSF52540">
    <property type="entry name" value="P-loop containing nucleoside triphosphate hydrolases"/>
    <property type="match status" value="1"/>
</dbReference>
<evidence type="ECO:0000256" key="3">
    <source>
        <dbReference type="ARBA" id="ARBA00022840"/>
    </source>
</evidence>
<dbReference type="GO" id="GO:0005524">
    <property type="term" value="F:ATP binding"/>
    <property type="evidence" value="ECO:0007669"/>
    <property type="project" value="UniProtKB-KW"/>
</dbReference>
<dbReference type="InterPro" id="IPR003593">
    <property type="entry name" value="AAA+_ATPase"/>
</dbReference>
<dbReference type="PROSITE" id="PS50893">
    <property type="entry name" value="ABC_TRANSPORTER_2"/>
    <property type="match status" value="1"/>
</dbReference>
<dbReference type="AlphaFoldDB" id="A0A7T4JVP7"/>
<dbReference type="InterPro" id="IPR050153">
    <property type="entry name" value="Metal_Ion_Import_ABC"/>
</dbReference>
<sequence length="222" mass="24004">MNPALTLTDFAVTRPAVVWDVNLTVSPGELHVLLGPNGAGKTTMFRGILGLLPTTGRATFGHIGYVPQRHEFAWDFPITVDRCVGTGLRKYDATAVEEALTHVGLTDLTRRPIGELSGGQRQRVLIARALVSRPDCLLLDEPFTGLDFPTTDALLQLFEGLSAGILMSTHAIAEALTACDRASLFNRTIVATGTPEELSRNASAWQDTFHVPYTRVLGGFTC</sequence>
<dbReference type="PANTHER" id="PTHR42734">
    <property type="entry name" value="METAL TRANSPORT SYSTEM ATP-BINDING PROTEIN TM_0124-RELATED"/>
    <property type="match status" value="1"/>
</dbReference>
<reference evidence="5 6" key="1">
    <citation type="submission" date="2020-12" db="EMBL/GenBank/DDBJ databases">
        <title>FDA dAtabase for Regulatory Grade micrObial Sequences (FDA-ARGOS): Supporting development and validation of Infectious Disease Dx tests.</title>
        <authorList>
            <person name="Sproer C."/>
            <person name="Gronow S."/>
            <person name="Severitt S."/>
            <person name="Schroder I."/>
            <person name="Tallon L."/>
            <person name="Sadzewicz L."/>
            <person name="Zhao X."/>
            <person name="Boylan J."/>
            <person name="Ott S."/>
            <person name="Bowen H."/>
            <person name="Vavikolanu K."/>
            <person name="Mehta A."/>
            <person name="Aluvathingal J."/>
            <person name="Nadendla S."/>
            <person name="Lowell S."/>
            <person name="Myers T."/>
            <person name="Yan Y."/>
            <person name="Sichtig H."/>
        </authorList>
    </citation>
    <scope>NUCLEOTIDE SEQUENCE [LARGE SCALE GENOMIC DNA]</scope>
    <source>
        <strain evidence="5 6">FDAARGOS_1053</strain>
    </source>
</reference>
<dbReference type="OrthoDB" id="5296765at2"/>
<dbReference type="Pfam" id="PF00005">
    <property type="entry name" value="ABC_tran"/>
    <property type="match status" value="1"/>
</dbReference>
<keyword evidence="2" id="KW-0547">Nucleotide-binding</keyword>
<dbReference type="InterPro" id="IPR017871">
    <property type="entry name" value="ABC_transporter-like_CS"/>
</dbReference>
<name>A0A7T4JVP7_9CORY</name>
<evidence type="ECO:0000313" key="5">
    <source>
        <dbReference type="EMBL" id="QQB47085.1"/>
    </source>
</evidence>
<dbReference type="PROSITE" id="PS00211">
    <property type="entry name" value="ABC_TRANSPORTER_1"/>
    <property type="match status" value="1"/>
</dbReference>
<dbReference type="RefSeq" id="WP_084037088.1">
    <property type="nucleotide sequence ID" value="NZ_CP066007.1"/>
</dbReference>
<dbReference type="GO" id="GO:0016887">
    <property type="term" value="F:ATP hydrolysis activity"/>
    <property type="evidence" value="ECO:0007669"/>
    <property type="project" value="InterPro"/>
</dbReference>
<keyword evidence="3 5" id="KW-0067">ATP-binding</keyword>
<organism evidence="5 6">
    <name type="scientific">Corynebacterium glucuronolyticum</name>
    <dbReference type="NCBI Taxonomy" id="39791"/>
    <lineage>
        <taxon>Bacteria</taxon>
        <taxon>Bacillati</taxon>
        <taxon>Actinomycetota</taxon>
        <taxon>Actinomycetes</taxon>
        <taxon>Mycobacteriales</taxon>
        <taxon>Corynebacteriaceae</taxon>
        <taxon>Corynebacterium</taxon>
    </lineage>
</organism>
<evidence type="ECO:0000256" key="1">
    <source>
        <dbReference type="ARBA" id="ARBA00022448"/>
    </source>
</evidence>
<gene>
    <name evidence="5" type="ORF">I6I10_04020</name>
</gene>